<dbReference type="PANTHER" id="PTHR22916">
    <property type="entry name" value="GLYCOSYLTRANSFERASE"/>
    <property type="match status" value="1"/>
</dbReference>
<keyword evidence="3" id="KW-1185">Reference proteome</keyword>
<gene>
    <name evidence="2" type="ORF">BC781_104177</name>
</gene>
<dbReference type="InterPro" id="IPR029044">
    <property type="entry name" value="Nucleotide-diphossugar_trans"/>
</dbReference>
<dbReference type="OrthoDB" id="597270at2"/>
<organism evidence="2 3">
    <name type="scientific">Sediminitomix flava</name>
    <dbReference type="NCBI Taxonomy" id="379075"/>
    <lineage>
        <taxon>Bacteria</taxon>
        <taxon>Pseudomonadati</taxon>
        <taxon>Bacteroidota</taxon>
        <taxon>Cytophagia</taxon>
        <taxon>Cytophagales</taxon>
        <taxon>Flammeovirgaceae</taxon>
        <taxon>Sediminitomix</taxon>
    </lineage>
</organism>
<evidence type="ECO:0000313" key="2">
    <source>
        <dbReference type="EMBL" id="PWJ40911.1"/>
    </source>
</evidence>
<protein>
    <submittedName>
        <fullName evidence="2">Glycosyltransferase involved in cell wall biosynthesis</fullName>
    </submittedName>
</protein>
<feature type="domain" description="Glycosyltransferase 2-like" evidence="1">
    <location>
        <begin position="9"/>
        <end position="152"/>
    </location>
</feature>
<name>A0A315Z7K9_SEDFL</name>
<accession>A0A315Z7K9</accession>
<proteinExistence type="predicted"/>
<evidence type="ECO:0000313" key="3">
    <source>
        <dbReference type="Proteomes" id="UP000245535"/>
    </source>
</evidence>
<reference evidence="2 3" key="1">
    <citation type="submission" date="2018-03" db="EMBL/GenBank/DDBJ databases">
        <title>Genomic Encyclopedia of Archaeal and Bacterial Type Strains, Phase II (KMG-II): from individual species to whole genera.</title>
        <authorList>
            <person name="Goeker M."/>
        </authorList>
    </citation>
    <scope>NUCLEOTIDE SEQUENCE [LARGE SCALE GENOMIC DNA]</scope>
    <source>
        <strain evidence="2 3">DSM 28229</strain>
    </source>
</reference>
<dbReference type="SUPFAM" id="SSF53448">
    <property type="entry name" value="Nucleotide-diphospho-sugar transferases"/>
    <property type="match status" value="1"/>
</dbReference>
<evidence type="ECO:0000259" key="1">
    <source>
        <dbReference type="Pfam" id="PF00535"/>
    </source>
</evidence>
<comment type="caution">
    <text evidence="2">The sequence shown here is derived from an EMBL/GenBank/DDBJ whole genome shotgun (WGS) entry which is preliminary data.</text>
</comment>
<dbReference type="PANTHER" id="PTHR22916:SF3">
    <property type="entry name" value="UDP-GLCNAC:BETAGAL BETA-1,3-N-ACETYLGLUCOSAMINYLTRANSFERASE-LIKE PROTEIN 1"/>
    <property type="match status" value="1"/>
</dbReference>
<dbReference type="GO" id="GO:0016758">
    <property type="term" value="F:hexosyltransferase activity"/>
    <property type="evidence" value="ECO:0007669"/>
    <property type="project" value="UniProtKB-ARBA"/>
</dbReference>
<dbReference type="InterPro" id="IPR001173">
    <property type="entry name" value="Glyco_trans_2-like"/>
</dbReference>
<dbReference type="Gene3D" id="3.90.550.10">
    <property type="entry name" value="Spore Coat Polysaccharide Biosynthesis Protein SpsA, Chain A"/>
    <property type="match status" value="1"/>
</dbReference>
<sequence length="319" mass="37825">MKEQSPLVSVITPFFNRAEYIEETIQSVLAQSYSNWEHLWIDDGSNDESIHIVKKYSKKDTRIKYFKRNRLPKNANTCRNIGLENAKGKYVIFLDSDDLLAPFCIESRVKYMEENEGLDFAVFPMAFIKNDIIELNERNIWDTKKDLENLLKDKPPWGIMSPIWKFSFLKKIRGLNEKLQRHQDQELHTRALIFNGAYQKVKHVQENALVSYRIYDSPRYNTLDFQKKNLEGALHYIHEIIAISNECSTIKKGLELQFESYFKKYYINSLLLNNTYQNMVSCVNKYTLFTPSKRLLYYLAVHSFLGKTKGFRWLIYQFL</sequence>
<keyword evidence="2" id="KW-0808">Transferase</keyword>
<dbReference type="AlphaFoldDB" id="A0A315Z7K9"/>
<dbReference type="Pfam" id="PF00535">
    <property type="entry name" value="Glycos_transf_2"/>
    <property type="match status" value="1"/>
</dbReference>
<dbReference type="RefSeq" id="WP_109619769.1">
    <property type="nucleotide sequence ID" value="NZ_QGDO01000004.1"/>
</dbReference>
<dbReference type="Proteomes" id="UP000245535">
    <property type="component" value="Unassembled WGS sequence"/>
</dbReference>
<dbReference type="EMBL" id="QGDO01000004">
    <property type="protein sequence ID" value="PWJ40911.1"/>
    <property type="molecule type" value="Genomic_DNA"/>
</dbReference>